<gene>
    <name evidence="4" type="ORF">UO65_1534</name>
</gene>
<reference evidence="4 5" key="1">
    <citation type="journal article" date="2014" name="Genome Announc.">
        <title>Draft Genome Sequence of the Antitrypanosomally Active Sponge-Associated Bacterium Actinokineospora sp. Strain EG49.</title>
        <authorList>
            <person name="Harjes J."/>
            <person name="Ryu T."/>
            <person name="Abdelmohsen U.R."/>
            <person name="Moitinho-Silva L."/>
            <person name="Horn H."/>
            <person name="Ravasi T."/>
            <person name="Hentschel U."/>
        </authorList>
    </citation>
    <scope>NUCLEOTIDE SEQUENCE [LARGE SCALE GENOMIC DNA]</scope>
    <source>
        <strain evidence="4 5">EG49</strain>
    </source>
</reference>
<dbReference type="EMBL" id="AYXG01000054">
    <property type="protein sequence ID" value="EWC63124.1"/>
    <property type="molecule type" value="Genomic_DNA"/>
</dbReference>
<accession>A0A8E3BHY0</accession>
<dbReference type="Pfam" id="PF02575">
    <property type="entry name" value="YbaB_DNA_bd"/>
    <property type="match status" value="1"/>
</dbReference>
<dbReference type="RefSeq" id="WP_035280003.1">
    <property type="nucleotide sequence ID" value="NZ_AYXG01000054.1"/>
</dbReference>
<comment type="subcellular location">
    <subcellularLocation>
        <location evidence="2">Cytoplasm</location>
        <location evidence="2">Nucleoid</location>
    </subcellularLocation>
</comment>
<proteinExistence type="inferred from homology"/>
<dbReference type="Gene3D" id="3.30.1310.10">
    <property type="entry name" value="Nucleoid-associated protein YbaB-like domain"/>
    <property type="match status" value="1"/>
</dbReference>
<feature type="coiled-coil region" evidence="3">
    <location>
        <begin position="1"/>
        <end position="28"/>
    </location>
</feature>
<dbReference type="PIRSF" id="PIRSF004555">
    <property type="entry name" value="UCP004555"/>
    <property type="match status" value="1"/>
</dbReference>
<dbReference type="SUPFAM" id="SSF82607">
    <property type="entry name" value="YbaB-like"/>
    <property type="match status" value="1"/>
</dbReference>
<dbReference type="PANTHER" id="PTHR33449">
    <property type="entry name" value="NUCLEOID-ASSOCIATED PROTEIN YBAB"/>
    <property type="match status" value="1"/>
</dbReference>
<dbReference type="GO" id="GO:0005829">
    <property type="term" value="C:cytosol"/>
    <property type="evidence" value="ECO:0007669"/>
    <property type="project" value="TreeGrafter"/>
</dbReference>
<keyword evidence="2" id="KW-0963">Cytoplasm</keyword>
<name>W7JAQ8_9PSEU</name>
<dbReference type="PANTHER" id="PTHR33449:SF1">
    <property type="entry name" value="NUCLEOID-ASSOCIATED PROTEIN YBAB"/>
    <property type="match status" value="1"/>
</dbReference>
<organism evidence="4 5">
    <name type="scientific">Actinokineospora spheciospongiae</name>
    <dbReference type="NCBI Taxonomy" id="909613"/>
    <lineage>
        <taxon>Bacteria</taxon>
        <taxon>Bacillati</taxon>
        <taxon>Actinomycetota</taxon>
        <taxon>Actinomycetes</taxon>
        <taxon>Pseudonocardiales</taxon>
        <taxon>Pseudonocardiaceae</taxon>
        <taxon>Actinokineospora</taxon>
    </lineage>
</organism>
<dbReference type="STRING" id="909613.UO65_1534"/>
<keyword evidence="1 2" id="KW-0238">DNA-binding</keyword>
<dbReference type="GO" id="GO:0003677">
    <property type="term" value="F:DNA binding"/>
    <property type="evidence" value="ECO:0007669"/>
    <property type="project" value="UniProtKB-UniRule"/>
</dbReference>
<dbReference type="InterPro" id="IPR036894">
    <property type="entry name" value="YbaB-like_sf"/>
</dbReference>
<comment type="subunit">
    <text evidence="2">Homodimer.</text>
</comment>
<dbReference type="AlphaFoldDB" id="W7JAQ8"/>
<dbReference type="eggNOG" id="COG0718">
    <property type="taxonomic scope" value="Bacteria"/>
</dbReference>
<protein>
    <recommendedName>
        <fullName evidence="2">Nucleoid-associated protein UO65_1534</fullName>
    </recommendedName>
</protein>
<accession>W7JAQ8</accession>
<evidence type="ECO:0000256" key="1">
    <source>
        <dbReference type="ARBA" id="ARBA00023125"/>
    </source>
</evidence>
<sequence>MQAMLAQLGKLQEQAETTQREIEEAEFTGTSGGGAVVATVAGSGELKALVLKPEVVDPEEAELLADLIVAAVRDASGQVQEHADAKRAELTSGLGLGGLGLPGM</sequence>
<evidence type="ECO:0000313" key="5">
    <source>
        <dbReference type="Proteomes" id="UP000019277"/>
    </source>
</evidence>
<dbReference type="HAMAP" id="MF_00274">
    <property type="entry name" value="DNA_YbaB_EbfC"/>
    <property type="match status" value="1"/>
</dbReference>
<dbReference type="GO" id="GO:0043590">
    <property type="term" value="C:bacterial nucleoid"/>
    <property type="evidence" value="ECO:0007669"/>
    <property type="project" value="UniProtKB-UniRule"/>
</dbReference>
<evidence type="ECO:0000256" key="3">
    <source>
        <dbReference type="SAM" id="Coils"/>
    </source>
</evidence>
<dbReference type="OrthoDB" id="9809370at2"/>
<dbReference type="NCBIfam" id="TIGR00103">
    <property type="entry name" value="DNA_YbaB_EbfC"/>
    <property type="match status" value="1"/>
</dbReference>
<evidence type="ECO:0000313" key="4">
    <source>
        <dbReference type="EMBL" id="EWC63124.1"/>
    </source>
</evidence>
<dbReference type="InterPro" id="IPR004401">
    <property type="entry name" value="YbaB/EbfC"/>
</dbReference>
<dbReference type="Proteomes" id="UP000019277">
    <property type="component" value="Unassembled WGS sequence"/>
</dbReference>
<comment type="caution">
    <text evidence="4">The sequence shown here is derived from an EMBL/GenBank/DDBJ whole genome shotgun (WGS) entry which is preliminary data.</text>
</comment>
<evidence type="ECO:0000256" key="2">
    <source>
        <dbReference type="HAMAP-Rule" id="MF_00274"/>
    </source>
</evidence>
<comment type="function">
    <text evidence="2">Binds to DNA and alters its conformation. May be involved in regulation of gene expression, nucleoid organization and DNA protection.</text>
</comment>
<keyword evidence="3" id="KW-0175">Coiled coil</keyword>
<comment type="similarity">
    <text evidence="2">Belongs to the YbaB/EbfC family.</text>
</comment>
<keyword evidence="5" id="KW-1185">Reference proteome</keyword>